<dbReference type="SMART" id="SM00842">
    <property type="entry name" value="FtsA"/>
    <property type="match status" value="1"/>
</dbReference>
<dbReference type="InterPro" id="IPR020823">
    <property type="entry name" value="Cell_div_FtsA"/>
</dbReference>
<evidence type="ECO:0000256" key="2">
    <source>
        <dbReference type="ARBA" id="ARBA00022618"/>
    </source>
</evidence>
<dbReference type="InterPro" id="IPR043129">
    <property type="entry name" value="ATPase_NBD"/>
</dbReference>
<keyword evidence="3 5" id="KW-0472">Membrane</keyword>
<evidence type="ECO:0000256" key="4">
    <source>
        <dbReference type="ARBA" id="ARBA00023306"/>
    </source>
</evidence>
<keyword evidence="1 5" id="KW-1003">Cell membrane</keyword>
<accession>A0A7S8C7N5</accession>
<dbReference type="PANTHER" id="PTHR32432">
    <property type="entry name" value="CELL DIVISION PROTEIN FTSA-RELATED"/>
    <property type="match status" value="1"/>
</dbReference>
<sequence length="440" mass="46534">MTVVSLHGRSGQGGTGLKDTSPIIAAIDVGSTKIACLVAELQTIRNRSFGGEKTRQLKVLGLGHHAAHGIRQGAVVNLDDAERSIRLAVDAAERMAGVTVDTVFVNISGGRPRCHGHTGATRVAGTEVADQDVQAAIRAAEAHIDPAGRVLLHMTPVQYGLDAARGVRDPRGMFGKRLSVELNAVTVEPGPLRNLALAIERCHLTVAGMVIAPYAAGRSVLVEDERSLGVTCIDMGGGTTSVSVFMEGHLVFADAVPVGGQHITNDIARGLSTPVAHAERMKTLYGSALPSVCDDRELLAVPLVGERGTDTVYKIPRSMLTGIIRPRLEETFELIRERLEAAGFAKRAGRRVVLTGGASQMTGARELANQVLDKHIRLGFPQPVTGMPEAARGPAFAVAGGLLEYALRPDEHTVALPDMATSAANGGYLSRVGQWIRESF</sequence>
<comment type="subcellular location">
    <subcellularLocation>
        <location evidence="5">Cell membrane</location>
        <topology evidence="5">Peripheral membrane protein</topology>
        <orientation evidence="5">Cytoplasmic side</orientation>
    </subcellularLocation>
    <text evidence="5">Localizes to the Z ring in an FtsZ-dependent manner. Targeted to the membrane through a conserved C-terminal amphipathic helix.</text>
</comment>
<evidence type="ECO:0000313" key="8">
    <source>
        <dbReference type="EMBL" id="QPC44889.1"/>
    </source>
</evidence>
<dbReference type="SUPFAM" id="SSF53067">
    <property type="entry name" value="Actin-like ATPase domain"/>
    <property type="match status" value="2"/>
</dbReference>
<comment type="subunit">
    <text evidence="5">Self-interacts. Interacts with FtsZ.</text>
</comment>
<dbReference type="HAMAP" id="MF_02033">
    <property type="entry name" value="FtsA"/>
    <property type="match status" value="1"/>
</dbReference>
<organism evidence="8 9">
    <name type="scientific">Kaustia mangrovi</name>
    <dbReference type="NCBI Taxonomy" id="2593653"/>
    <lineage>
        <taxon>Bacteria</taxon>
        <taxon>Pseudomonadati</taxon>
        <taxon>Pseudomonadota</taxon>
        <taxon>Alphaproteobacteria</taxon>
        <taxon>Hyphomicrobiales</taxon>
        <taxon>Parvibaculaceae</taxon>
        <taxon>Kaustia</taxon>
    </lineage>
</organism>
<keyword evidence="2 5" id="KW-0132">Cell division</keyword>
<evidence type="ECO:0000256" key="1">
    <source>
        <dbReference type="ARBA" id="ARBA00022475"/>
    </source>
</evidence>
<dbReference type="Gene3D" id="3.30.1490.110">
    <property type="match status" value="1"/>
</dbReference>
<evidence type="ECO:0000256" key="3">
    <source>
        <dbReference type="ARBA" id="ARBA00023136"/>
    </source>
</evidence>
<gene>
    <name evidence="5 8" type="primary">ftsA</name>
    <name evidence="8" type="ORF">HW532_20630</name>
</gene>
<dbReference type="Proteomes" id="UP000593594">
    <property type="component" value="Chromosome"/>
</dbReference>
<comment type="function">
    <text evidence="5 6">Cell division protein that is involved in the assembly of the Z ring. May serve as a membrane anchor for the Z ring.</text>
</comment>
<dbReference type="InterPro" id="IPR050696">
    <property type="entry name" value="FtsA/MreB"/>
</dbReference>
<evidence type="ECO:0000256" key="5">
    <source>
        <dbReference type="HAMAP-Rule" id="MF_02033"/>
    </source>
</evidence>
<dbReference type="GO" id="GO:0009898">
    <property type="term" value="C:cytoplasmic side of plasma membrane"/>
    <property type="evidence" value="ECO:0007669"/>
    <property type="project" value="UniProtKB-UniRule"/>
</dbReference>
<evidence type="ECO:0000313" key="9">
    <source>
        <dbReference type="Proteomes" id="UP000593594"/>
    </source>
</evidence>
<dbReference type="Pfam" id="PF14450">
    <property type="entry name" value="FtsA"/>
    <property type="match status" value="1"/>
</dbReference>
<dbReference type="PANTHER" id="PTHR32432:SF4">
    <property type="entry name" value="CELL DIVISION PROTEIN FTSA"/>
    <property type="match status" value="1"/>
</dbReference>
<protein>
    <recommendedName>
        <fullName evidence="5 6">Cell division protein FtsA</fullName>
    </recommendedName>
</protein>
<name>A0A7S8C7N5_9HYPH</name>
<keyword evidence="4 5" id="KW-0131">Cell cycle</keyword>
<dbReference type="Pfam" id="PF02491">
    <property type="entry name" value="SHS2_FTSA"/>
    <property type="match status" value="1"/>
</dbReference>
<dbReference type="RefSeq" id="WP_213162260.1">
    <property type="nucleotide sequence ID" value="NZ_CP058214.1"/>
</dbReference>
<comment type="similarity">
    <text evidence="5 6">Belongs to the FtsA/MreB family.</text>
</comment>
<dbReference type="InterPro" id="IPR003494">
    <property type="entry name" value="SHS2_FtsA"/>
</dbReference>
<evidence type="ECO:0000256" key="6">
    <source>
        <dbReference type="PIRNR" id="PIRNR003101"/>
    </source>
</evidence>
<feature type="domain" description="SHS2" evidence="7">
    <location>
        <begin position="24"/>
        <end position="220"/>
    </location>
</feature>
<dbReference type="Gene3D" id="3.30.420.40">
    <property type="match status" value="1"/>
</dbReference>
<dbReference type="GO" id="GO:0032153">
    <property type="term" value="C:cell division site"/>
    <property type="evidence" value="ECO:0007669"/>
    <property type="project" value="UniProtKB-UniRule"/>
</dbReference>
<dbReference type="NCBIfam" id="TIGR01174">
    <property type="entry name" value="ftsA"/>
    <property type="match status" value="1"/>
</dbReference>
<proteinExistence type="inferred from homology"/>
<evidence type="ECO:0000259" key="7">
    <source>
        <dbReference type="SMART" id="SM00842"/>
    </source>
</evidence>
<reference evidence="8 9" key="1">
    <citation type="submission" date="2020-06" db="EMBL/GenBank/DDBJ databases">
        <title>Genome sequence of 2 isolates from Red Sea Mangroves.</title>
        <authorList>
            <person name="Sefrji F."/>
            <person name="Michoud G."/>
            <person name="Merlino G."/>
            <person name="Daffonchio D."/>
        </authorList>
    </citation>
    <scope>NUCLEOTIDE SEQUENCE [LARGE SCALE GENOMIC DNA]</scope>
    <source>
        <strain evidence="8 9">R1DC25</strain>
    </source>
</reference>
<dbReference type="CDD" id="cd24048">
    <property type="entry name" value="ASKHA_NBD_FtsA"/>
    <property type="match status" value="1"/>
</dbReference>
<dbReference type="KEGG" id="kmn:HW532_20630"/>
<dbReference type="EMBL" id="CP058214">
    <property type="protein sequence ID" value="QPC44889.1"/>
    <property type="molecule type" value="Genomic_DNA"/>
</dbReference>
<dbReference type="PIRSF" id="PIRSF003101">
    <property type="entry name" value="FtsA"/>
    <property type="match status" value="1"/>
</dbReference>
<dbReference type="AlphaFoldDB" id="A0A7S8C7N5"/>
<dbReference type="GO" id="GO:0043093">
    <property type="term" value="P:FtsZ-dependent cytokinesis"/>
    <property type="evidence" value="ECO:0007669"/>
    <property type="project" value="UniProtKB-UniRule"/>
</dbReference>
<keyword evidence="9" id="KW-1185">Reference proteome</keyword>